<proteinExistence type="predicted"/>
<comment type="caution">
    <text evidence="2">The sequence shown here is derived from an EMBL/GenBank/DDBJ whole genome shotgun (WGS) entry which is preliminary data.</text>
</comment>
<dbReference type="Proteomes" id="UP001301769">
    <property type="component" value="Unassembled WGS sequence"/>
</dbReference>
<gene>
    <name evidence="2" type="ORF">QBC37DRAFT_369955</name>
</gene>
<protein>
    <submittedName>
        <fullName evidence="2">Uncharacterized protein</fullName>
    </submittedName>
</protein>
<feature type="region of interest" description="Disordered" evidence="1">
    <location>
        <begin position="1"/>
        <end position="22"/>
    </location>
</feature>
<evidence type="ECO:0000313" key="2">
    <source>
        <dbReference type="EMBL" id="KAK4217530.1"/>
    </source>
</evidence>
<reference evidence="2" key="2">
    <citation type="submission" date="2023-05" db="EMBL/GenBank/DDBJ databases">
        <authorList>
            <consortium name="Lawrence Berkeley National Laboratory"/>
            <person name="Steindorff A."/>
            <person name="Hensen N."/>
            <person name="Bonometti L."/>
            <person name="Westerberg I."/>
            <person name="Brannstrom I.O."/>
            <person name="Guillou S."/>
            <person name="Cros-Aarteil S."/>
            <person name="Calhoun S."/>
            <person name="Haridas S."/>
            <person name="Kuo A."/>
            <person name="Mondo S."/>
            <person name="Pangilinan J."/>
            <person name="Riley R."/>
            <person name="Labutti K."/>
            <person name="Andreopoulos B."/>
            <person name="Lipzen A."/>
            <person name="Chen C."/>
            <person name="Yanf M."/>
            <person name="Daum C."/>
            <person name="Ng V."/>
            <person name="Clum A."/>
            <person name="Ohm R."/>
            <person name="Martin F."/>
            <person name="Silar P."/>
            <person name="Natvig D."/>
            <person name="Lalanne C."/>
            <person name="Gautier V."/>
            <person name="Ament-Velasquez S.L."/>
            <person name="Kruys A."/>
            <person name="Hutchinson M.I."/>
            <person name="Powell A.J."/>
            <person name="Barry K."/>
            <person name="Miller A.N."/>
            <person name="Grigoriev I.V."/>
            <person name="Debuchy R."/>
            <person name="Gladieux P."/>
            <person name="Thoren M.H."/>
            <person name="Johannesson H."/>
        </authorList>
    </citation>
    <scope>NUCLEOTIDE SEQUENCE</scope>
    <source>
        <strain evidence="2">PSN293</strain>
    </source>
</reference>
<feature type="compositionally biased region" description="Basic residues" evidence="1">
    <location>
        <begin position="7"/>
        <end position="20"/>
    </location>
</feature>
<organism evidence="2 3">
    <name type="scientific">Rhypophila decipiens</name>
    <dbReference type="NCBI Taxonomy" id="261697"/>
    <lineage>
        <taxon>Eukaryota</taxon>
        <taxon>Fungi</taxon>
        <taxon>Dikarya</taxon>
        <taxon>Ascomycota</taxon>
        <taxon>Pezizomycotina</taxon>
        <taxon>Sordariomycetes</taxon>
        <taxon>Sordariomycetidae</taxon>
        <taxon>Sordariales</taxon>
        <taxon>Naviculisporaceae</taxon>
        <taxon>Rhypophila</taxon>
    </lineage>
</organism>
<dbReference type="AlphaFoldDB" id="A0AAN6YF96"/>
<name>A0AAN6YF96_9PEZI</name>
<accession>A0AAN6YF96</accession>
<evidence type="ECO:0000256" key="1">
    <source>
        <dbReference type="SAM" id="MobiDB-lite"/>
    </source>
</evidence>
<sequence>MASLMKVTKRSVNKPAKKSPKKSDTEAEFEYFSYLPPEIQSKIFTEALCKPHVHFMKAASVEEMKTPDTWRVKFNKLKAPDPSGFQIFNTISHVSQNAARAVRLATDEKGRMPFTKRTQSNGNMDNSTDVVCVEFGMGKNNWRHYNWARQTQVLFPARFDRDTPATDNLGIRRVAIVFNQGTARPNKQTPNLTAVFRCLGLDHARGGSVCKLCPTEVMGFLDIFPDLEAFYLIIRTDGQHTDKAAKDAVRSYRYHYYKKTKQERQALRLEEFHDRRHSYLEIRTDTAKAIKPRRRSNSWINPSLEGRIGLAFALVKDLRTAFVQPEPQSIWPNAPRRFSMDLEKRQKVKITALLQTERD</sequence>
<reference evidence="2" key="1">
    <citation type="journal article" date="2023" name="Mol. Phylogenet. Evol.">
        <title>Genome-scale phylogeny and comparative genomics of the fungal order Sordariales.</title>
        <authorList>
            <person name="Hensen N."/>
            <person name="Bonometti L."/>
            <person name="Westerberg I."/>
            <person name="Brannstrom I.O."/>
            <person name="Guillou S."/>
            <person name="Cros-Aarteil S."/>
            <person name="Calhoun S."/>
            <person name="Haridas S."/>
            <person name="Kuo A."/>
            <person name="Mondo S."/>
            <person name="Pangilinan J."/>
            <person name="Riley R."/>
            <person name="LaButti K."/>
            <person name="Andreopoulos B."/>
            <person name="Lipzen A."/>
            <person name="Chen C."/>
            <person name="Yan M."/>
            <person name="Daum C."/>
            <person name="Ng V."/>
            <person name="Clum A."/>
            <person name="Steindorff A."/>
            <person name="Ohm R.A."/>
            <person name="Martin F."/>
            <person name="Silar P."/>
            <person name="Natvig D.O."/>
            <person name="Lalanne C."/>
            <person name="Gautier V."/>
            <person name="Ament-Velasquez S.L."/>
            <person name="Kruys A."/>
            <person name="Hutchinson M.I."/>
            <person name="Powell A.J."/>
            <person name="Barry K."/>
            <person name="Miller A.N."/>
            <person name="Grigoriev I.V."/>
            <person name="Debuchy R."/>
            <person name="Gladieux P."/>
            <person name="Hiltunen Thoren M."/>
            <person name="Johannesson H."/>
        </authorList>
    </citation>
    <scope>NUCLEOTIDE SEQUENCE</scope>
    <source>
        <strain evidence="2">PSN293</strain>
    </source>
</reference>
<evidence type="ECO:0000313" key="3">
    <source>
        <dbReference type="Proteomes" id="UP001301769"/>
    </source>
</evidence>
<keyword evidence="3" id="KW-1185">Reference proteome</keyword>
<dbReference type="EMBL" id="MU858059">
    <property type="protein sequence ID" value="KAK4217530.1"/>
    <property type="molecule type" value="Genomic_DNA"/>
</dbReference>